<accession>U7QN31</accession>
<protein>
    <submittedName>
        <fullName evidence="2">Uncharacterized protein</fullName>
    </submittedName>
</protein>
<keyword evidence="3" id="KW-1185">Reference proteome</keyword>
<evidence type="ECO:0000313" key="2">
    <source>
        <dbReference type="EMBL" id="ERT07821.1"/>
    </source>
</evidence>
<evidence type="ECO:0000256" key="1">
    <source>
        <dbReference type="SAM" id="MobiDB-lite"/>
    </source>
</evidence>
<dbReference type="AlphaFoldDB" id="U7QN31"/>
<sequence>MFYFFILNNQGKNQSTQSKKPDPNKTARTFQRSRFNPIYTGFSTYLSSVVT</sequence>
<reference evidence="2 3" key="1">
    <citation type="journal article" date="2013" name="Front. Microbiol.">
        <title>Comparative genomic analyses of the cyanobacterium, Lyngbya aestuarii BL J, a powerful hydrogen producer.</title>
        <authorList>
            <person name="Kothari A."/>
            <person name="Vaughn M."/>
            <person name="Garcia-Pichel F."/>
        </authorList>
    </citation>
    <scope>NUCLEOTIDE SEQUENCE [LARGE SCALE GENOMIC DNA]</scope>
    <source>
        <strain evidence="2 3">BL J</strain>
    </source>
</reference>
<organism evidence="2 3">
    <name type="scientific">Lyngbya aestuarii BL J</name>
    <dbReference type="NCBI Taxonomy" id="1348334"/>
    <lineage>
        <taxon>Bacteria</taxon>
        <taxon>Bacillati</taxon>
        <taxon>Cyanobacteriota</taxon>
        <taxon>Cyanophyceae</taxon>
        <taxon>Oscillatoriophycideae</taxon>
        <taxon>Oscillatoriales</taxon>
        <taxon>Microcoleaceae</taxon>
        <taxon>Lyngbya</taxon>
    </lineage>
</organism>
<proteinExistence type="predicted"/>
<evidence type="ECO:0000313" key="3">
    <source>
        <dbReference type="Proteomes" id="UP000017127"/>
    </source>
</evidence>
<comment type="caution">
    <text evidence="2">The sequence shown here is derived from an EMBL/GenBank/DDBJ whole genome shotgun (WGS) entry which is preliminary data.</text>
</comment>
<feature type="region of interest" description="Disordered" evidence="1">
    <location>
        <begin position="8"/>
        <end position="28"/>
    </location>
</feature>
<dbReference type="EMBL" id="AUZM01000017">
    <property type="protein sequence ID" value="ERT07821.1"/>
    <property type="molecule type" value="Genomic_DNA"/>
</dbReference>
<gene>
    <name evidence="2" type="ORF">M595_2174</name>
</gene>
<dbReference type="Proteomes" id="UP000017127">
    <property type="component" value="Unassembled WGS sequence"/>
</dbReference>
<name>U7QN31_9CYAN</name>
<feature type="compositionally biased region" description="Polar residues" evidence="1">
    <location>
        <begin position="8"/>
        <end position="18"/>
    </location>
</feature>